<dbReference type="Proteomes" id="UP000837803">
    <property type="component" value="Unassembled WGS sequence"/>
</dbReference>
<reference evidence="2" key="1">
    <citation type="submission" date="2021-12" db="EMBL/GenBank/DDBJ databases">
        <authorList>
            <person name="Rodrigo-Torres L."/>
            <person name="Arahal R. D."/>
            <person name="Lucena T."/>
        </authorList>
    </citation>
    <scope>NUCLEOTIDE SEQUENCE</scope>
    <source>
        <strain evidence="2">CECT 8419</strain>
    </source>
</reference>
<dbReference type="EMBL" id="CAKLPZ010000003">
    <property type="protein sequence ID" value="CAH1001783.1"/>
    <property type="molecule type" value="Genomic_DNA"/>
</dbReference>
<evidence type="ECO:0000259" key="1">
    <source>
        <dbReference type="Pfam" id="PF13649"/>
    </source>
</evidence>
<dbReference type="RefSeq" id="WP_238751635.1">
    <property type="nucleotide sequence ID" value="NZ_CAKLPZ010000003.1"/>
</dbReference>
<dbReference type="Gene3D" id="3.40.50.150">
    <property type="entry name" value="Vaccinia Virus protein VP39"/>
    <property type="match status" value="1"/>
</dbReference>
<dbReference type="CDD" id="cd02440">
    <property type="entry name" value="AdoMet_MTases"/>
    <property type="match status" value="1"/>
</dbReference>
<evidence type="ECO:0000313" key="3">
    <source>
        <dbReference type="Proteomes" id="UP000837803"/>
    </source>
</evidence>
<dbReference type="InterPro" id="IPR041698">
    <property type="entry name" value="Methyltransf_25"/>
</dbReference>
<organism evidence="2 3">
    <name type="scientific">Neolewinella maritima</name>
    <dbReference type="NCBI Taxonomy" id="1383882"/>
    <lineage>
        <taxon>Bacteria</taxon>
        <taxon>Pseudomonadati</taxon>
        <taxon>Bacteroidota</taxon>
        <taxon>Saprospiria</taxon>
        <taxon>Saprospirales</taxon>
        <taxon>Lewinellaceae</taxon>
        <taxon>Neolewinella</taxon>
    </lineage>
</organism>
<dbReference type="PANTHER" id="PTHR43464">
    <property type="entry name" value="METHYLTRANSFERASE"/>
    <property type="match status" value="1"/>
</dbReference>
<proteinExistence type="predicted"/>
<sequence>MDDYLQHNRAHWNARTAAHLHSAFYDVAGWLKGEESLREIELALLPPDLTGLRILHLQCHFGQDTLSLARRGATVTGVDLSDAAIAAAQDLARQTGLAARFICCNLYSLPDHLDEPFDLVYTSYGTIGWLPDLDRWAAIVGRYLRPGGQFVFVEFHPFVWLWNEERTAIQYPYFSREAIVEEVSGSYTDRSETVSGTMVSWDHPVSAVITALLDQGLQLQHFREYDYSPYDCFPNAVEVTPQRWHLKELAGLIPLTYSLVCLRP</sequence>
<protein>
    <recommendedName>
        <fullName evidence="1">Methyltransferase domain-containing protein</fullName>
    </recommendedName>
</protein>
<evidence type="ECO:0000313" key="2">
    <source>
        <dbReference type="EMBL" id="CAH1001783.1"/>
    </source>
</evidence>
<gene>
    <name evidence="2" type="ORF">LEM8419_02689</name>
</gene>
<dbReference type="Pfam" id="PF13649">
    <property type="entry name" value="Methyltransf_25"/>
    <property type="match status" value="1"/>
</dbReference>
<feature type="domain" description="Methyltransferase" evidence="1">
    <location>
        <begin position="54"/>
        <end position="148"/>
    </location>
</feature>
<accession>A0ABM9B3I2</accession>
<dbReference type="SUPFAM" id="SSF53335">
    <property type="entry name" value="S-adenosyl-L-methionine-dependent methyltransferases"/>
    <property type="match status" value="1"/>
</dbReference>
<keyword evidence="3" id="KW-1185">Reference proteome</keyword>
<dbReference type="InterPro" id="IPR029063">
    <property type="entry name" value="SAM-dependent_MTases_sf"/>
</dbReference>
<comment type="caution">
    <text evidence="2">The sequence shown here is derived from an EMBL/GenBank/DDBJ whole genome shotgun (WGS) entry which is preliminary data.</text>
</comment>
<dbReference type="PANTHER" id="PTHR43464:SF82">
    <property type="entry name" value="METHYLTRANSFERASE DOMAIN-CONTAINING PROTEIN"/>
    <property type="match status" value="1"/>
</dbReference>
<name>A0ABM9B3I2_9BACT</name>